<evidence type="ECO:0000313" key="10">
    <source>
        <dbReference type="EMBL" id="SFM30758.1"/>
    </source>
</evidence>
<name>A0A1H9WA99_9GAMM</name>
<evidence type="ECO:0000256" key="2">
    <source>
        <dbReference type="ARBA" id="ARBA00010145"/>
    </source>
</evidence>
<reference evidence="12 13" key="1">
    <citation type="submission" date="2016-10" db="EMBL/GenBank/DDBJ databases">
        <authorList>
            <person name="de Groot N.N."/>
        </authorList>
    </citation>
    <scope>NUCLEOTIDE SEQUENCE [LARGE SCALE GENOMIC DNA]</scope>
    <source>
        <strain evidence="10 12">CGMCC 1.9095</strain>
        <strain evidence="9 13">DSM 22558</strain>
    </source>
</reference>
<keyword evidence="5 8" id="KW-0812">Transmembrane</keyword>
<dbReference type="InterPro" id="IPR004776">
    <property type="entry name" value="Mem_transp_PIN-like"/>
</dbReference>
<accession>A0A1H9WA99</accession>
<evidence type="ECO:0000256" key="1">
    <source>
        <dbReference type="ARBA" id="ARBA00004651"/>
    </source>
</evidence>
<evidence type="ECO:0000256" key="8">
    <source>
        <dbReference type="SAM" id="Phobius"/>
    </source>
</evidence>
<dbReference type="Pfam" id="PF03547">
    <property type="entry name" value="Mem_trans"/>
    <property type="match status" value="1"/>
</dbReference>
<dbReference type="InterPro" id="IPR038770">
    <property type="entry name" value="Na+/solute_symporter_sf"/>
</dbReference>
<dbReference type="AlphaFoldDB" id="A0A1H9WA99"/>
<dbReference type="Proteomes" id="UP000305198">
    <property type="component" value="Unassembled WGS sequence"/>
</dbReference>
<dbReference type="GO" id="GO:0055085">
    <property type="term" value="P:transmembrane transport"/>
    <property type="evidence" value="ECO:0007669"/>
    <property type="project" value="InterPro"/>
</dbReference>
<keyword evidence="6 8" id="KW-1133">Transmembrane helix</keyword>
<feature type="transmembrane region" description="Helical" evidence="8">
    <location>
        <begin position="214"/>
        <end position="240"/>
    </location>
</feature>
<evidence type="ECO:0000256" key="6">
    <source>
        <dbReference type="ARBA" id="ARBA00022989"/>
    </source>
</evidence>
<feature type="transmembrane region" description="Helical" evidence="8">
    <location>
        <begin position="252"/>
        <end position="270"/>
    </location>
</feature>
<dbReference type="Proteomes" id="UP000186904">
    <property type="component" value="Unassembled WGS sequence"/>
</dbReference>
<keyword evidence="4" id="KW-1003">Cell membrane</keyword>
<evidence type="ECO:0000256" key="4">
    <source>
        <dbReference type="ARBA" id="ARBA00022475"/>
    </source>
</evidence>
<gene>
    <name evidence="11" type="ORF">FA869_10015</name>
    <name evidence="10" type="ORF">SAMN04487855_3141</name>
    <name evidence="9" type="ORF">SAMN05216589_3142</name>
</gene>
<feature type="transmembrane region" description="Helical" evidence="8">
    <location>
        <begin position="34"/>
        <end position="52"/>
    </location>
</feature>
<dbReference type="EMBL" id="FOUA01000007">
    <property type="protein sequence ID" value="SFM30758.1"/>
    <property type="molecule type" value="Genomic_DNA"/>
</dbReference>
<feature type="transmembrane region" description="Helical" evidence="8">
    <location>
        <begin position="95"/>
        <end position="114"/>
    </location>
</feature>
<dbReference type="GO" id="GO:0005886">
    <property type="term" value="C:plasma membrane"/>
    <property type="evidence" value="ECO:0007669"/>
    <property type="project" value="UniProtKB-SubCell"/>
</dbReference>
<comment type="subcellular location">
    <subcellularLocation>
        <location evidence="1">Cell membrane</location>
        <topology evidence="1">Multi-pass membrane protein</topology>
    </subcellularLocation>
</comment>
<protein>
    <submittedName>
        <fullName evidence="11">AEC family transporter</fullName>
    </submittedName>
</protein>
<feature type="transmembrane region" description="Helical" evidence="8">
    <location>
        <begin position="120"/>
        <end position="144"/>
    </location>
</feature>
<evidence type="ECO:0000313" key="14">
    <source>
        <dbReference type="Proteomes" id="UP000305198"/>
    </source>
</evidence>
<comment type="similarity">
    <text evidence="2">Belongs to the auxin efflux carrier (TC 2.A.69) family.</text>
</comment>
<evidence type="ECO:0000313" key="9">
    <source>
        <dbReference type="EMBL" id="SES30830.1"/>
    </source>
</evidence>
<proteinExistence type="inferred from homology"/>
<evidence type="ECO:0000313" key="12">
    <source>
        <dbReference type="Proteomes" id="UP000186599"/>
    </source>
</evidence>
<feature type="transmembrane region" description="Helical" evidence="8">
    <location>
        <begin position="6"/>
        <end position="22"/>
    </location>
</feature>
<evidence type="ECO:0000313" key="13">
    <source>
        <dbReference type="Proteomes" id="UP000186904"/>
    </source>
</evidence>
<sequence length="302" mass="32468">MVVLNALVPVFGLIFLGWFLGARRIIPAEGHATLGIITFKLFMPVLLFSGLAKADLAEALSPLLLMRYYLPAFVVFIVVNLLVHRRLGRPSSMGLAASYSNNVLVGIPLITVMLGAESLVYLFAVLAFHSLLLFTLQSIYNAFWGGKGEERIDWRGLLASLANPLIIGLFLGGLVNLAGIPIPGPLWHIVEMLAAAALPTALLMLGLSLASYRLYLSGTMALLTAAKLVVFPLLVLGMGWLMPGLTTEARTVLVLMAACPTGINVLAFAMGREDMRILGSVIFLSTVMAAITLPVWLLVLAR</sequence>
<keyword evidence="3" id="KW-0813">Transport</keyword>
<feature type="transmembrane region" description="Helical" evidence="8">
    <location>
        <begin position="156"/>
        <end position="180"/>
    </location>
</feature>
<dbReference type="Gene3D" id="1.20.1530.20">
    <property type="match status" value="1"/>
</dbReference>
<feature type="transmembrane region" description="Helical" evidence="8">
    <location>
        <begin position="277"/>
        <end position="299"/>
    </location>
</feature>
<evidence type="ECO:0000256" key="3">
    <source>
        <dbReference type="ARBA" id="ARBA00022448"/>
    </source>
</evidence>
<dbReference type="PANTHER" id="PTHR36838">
    <property type="entry name" value="AUXIN EFFLUX CARRIER FAMILY PROTEIN"/>
    <property type="match status" value="1"/>
</dbReference>
<dbReference type="STRING" id="653930.SAMN05216589_3142"/>
<keyword evidence="12" id="KW-1185">Reference proteome</keyword>
<dbReference type="EMBL" id="FOGN01000007">
    <property type="protein sequence ID" value="SES30830.1"/>
    <property type="molecule type" value="Genomic_DNA"/>
</dbReference>
<evidence type="ECO:0000313" key="11">
    <source>
        <dbReference type="EMBL" id="TKA91436.1"/>
    </source>
</evidence>
<dbReference type="Proteomes" id="UP000186599">
    <property type="component" value="Unassembled WGS sequence"/>
</dbReference>
<evidence type="ECO:0000256" key="5">
    <source>
        <dbReference type="ARBA" id="ARBA00022692"/>
    </source>
</evidence>
<feature type="transmembrane region" description="Helical" evidence="8">
    <location>
        <begin position="186"/>
        <end position="207"/>
    </location>
</feature>
<evidence type="ECO:0000256" key="7">
    <source>
        <dbReference type="ARBA" id="ARBA00023136"/>
    </source>
</evidence>
<reference evidence="11 14" key="2">
    <citation type="submission" date="2019-04" db="EMBL/GenBank/DDBJ databases">
        <title>Crypto-aerobic microbial life in anoxic (sulfidic) marine sediments.</title>
        <authorList>
            <person name="Bhattacharya S."/>
            <person name="Roy C."/>
            <person name="Mondal N."/>
            <person name="Sarkar J."/>
            <person name="Mandal S."/>
            <person name="Rameez M.J."/>
            <person name="Ghosh W."/>
        </authorList>
    </citation>
    <scope>NUCLEOTIDE SEQUENCE [LARGE SCALE GENOMIC DNA]</scope>
    <source>
        <strain evidence="11 14">SBBB</strain>
    </source>
</reference>
<keyword evidence="7 8" id="KW-0472">Membrane</keyword>
<organism evidence="9 13">
    <name type="scientific">Halopseudomonas bauzanensis</name>
    <dbReference type="NCBI Taxonomy" id="653930"/>
    <lineage>
        <taxon>Bacteria</taxon>
        <taxon>Pseudomonadati</taxon>
        <taxon>Pseudomonadota</taxon>
        <taxon>Gammaproteobacteria</taxon>
        <taxon>Pseudomonadales</taxon>
        <taxon>Pseudomonadaceae</taxon>
        <taxon>Halopseudomonas</taxon>
    </lineage>
</organism>
<feature type="transmembrane region" description="Helical" evidence="8">
    <location>
        <begin position="64"/>
        <end position="83"/>
    </location>
</feature>
<dbReference type="OrthoDB" id="9810457at2"/>
<dbReference type="EMBL" id="SWAV01000003">
    <property type="protein sequence ID" value="TKA91436.1"/>
    <property type="molecule type" value="Genomic_DNA"/>
</dbReference>
<dbReference type="RefSeq" id="WP_074781224.1">
    <property type="nucleotide sequence ID" value="NZ_FOGN01000007.1"/>
</dbReference>
<dbReference type="PANTHER" id="PTHR36838:SF3">
    <property type="entry name" value="TRANSPORTER AUXIN EFFLUX CARRIER EC FAMILY"/>
    <property type="match status" value="1"/>
</dbReference>